<accession>A0A364LCE1</accession>
<dbReference type="Proteomes" id="UP000249363">
    <property type="component" value="Unassembled WGS sequence"/>
</dbReference>
<dbReference type="PRINTS" id="PR00385">
    <property type="entry name" value="P450"/>
</dbReference>
<dbReference type="InterPro" id="IPR049326">
    <property type="entry name" value="Rhodopsin_dom_fungi"/>
</dbReference>
<dbReference type="Gene3D" id="1.10.630.10">
    <property type="entry name" value="Cytochrome P450"/>
    <property type="match status" value="1"/>
</dbReference>
<sequence length="873" mass="98866">MADLLSQFPSLPPDVQQQILNGPAMTPPQGVVPNFDHPPNSTGVGIAFGVLCAIVAIVCFFFRVYCQTRVEKRWHTEDYFGLLAFISYLGAIISFFVFIYYGGFLVHQWNIRFRTFQKVLENSLAITFSYILLMLFAKVGILLEWDRIFNPASERNGFFWASHTILALNVLLYISILIAEALSCRPARYLWQPWVAGVCFNKRALDLASAYFNLVADVLILLLPQRIIWSLQMSKQKKLKVSLIFSAGIITCLCAVFRIVVIHPLKYAGDGDTNYLTSRVYILTIAESTFVILVFCMPALPKGFVESAIGRGIIFSLHSLASMTRRSNTSWAESSHRGTRTKGFAGIDSTSDLHMHDVENNVWSVSSHPGERQGPWLAKITDAYSAFFAYNKTLHWQAYALSREYGDVYQIGPNKLIFNTATAVKDIYLNPRVAKGEPYNHGMFAAKNRNLIMTTDRVDHKRKLKVIATVLNERSMRIFQPKMVDRINEFLRKIRTSTTSSSSSPDVSSSPVNVLDLATYMTTDIAADLAFGHPLNTQSNPANRFFPRTLKEWSWRINFMMQFPPLRYYNLLMLALKYKQTAQTGKAVREIVRTREAMDRYAFHDFYSIVIDEIKTGDSFLQSEMWPHATSFLAAGGLTTAATIAGTLFYLSRYPDCYQRAAREVRQAFSSADEIVPGPKLAECSYLRACIDETLRMSPPITTIFWRQLDPLDTAGEPFTVDGHIIPPGTQVAISIYALSHNEDIYPNSWVYKPERFLEHHGDGDDELKASQEAVRMAHIPFVTGDRTCPGKTMAWIEMSMALARLFWYFDFEAAPGELGQVGQILRPGLDGKPTAPEYRTEDWYAAEHEGPYLVFRQRDNLADDLLRNSGSR</sequence>
<keyword evidence="1" id="KW-0349">Heme</keyword>
<keyword evidence="2" id="KW-0472">Membrane</keyword>
<dbReference type="InterPro" id="IPR001128">
    <property type="entry name" value="Cyt_P450"/>
</dbReference>
<dbReference type="EMBL" id="MIKG01000025">
    <property type="protein sequence ID" value="RAO73484.1"/>
    <property type="molecule type" value="Genomic_DNA"/>
</dbReference>
<dbReference type="PANTHER" id="PTHR24305">
    <property type="entry name" value="CYTOCHROME P450"/>
    <property type="match status" value="1"/>
</dbReference>
<dbReference type="InterPro" id="IPR002401">
    <property type="entry name" value="Cyt_P450_E_grp-I"/>
</dbReference>
<reference evidence="4 5" key="1">
    <citation type="journal article" date="2017" name="Biotechnol. Biofuels">
        <title>Differential beta-glucosidase expression as a function of carbon source availability in Talaromyces amestolkiae: a genomic and proteomic approach.</title>
        <authorList>
            <person name="de Eugenio L.I."/>
            <person name="Mendez-Liter J.A."/>
            <person name="Nieto-Dominguez M."/>
            <person name="Alonso L."/>
            <person name="Gil-Munoz J."/>
            <person name="Barriuso J."/>
            <person name="Prieto A."/>
            <person name="Martinez M.J."/>
        </authorList>
    </citation>
    <scope>NUCLEOTIDE SEQUENCE [LARGE SCALE GENOMIC DNA]</scope>
    <source>
        <strain evidence="4 5">CIB</strain>
    </source>
</reference>
<dbReference type="InterPro" id="IPR036396">
    <property type="entry name" value="Cyt_P450_sf"/>
</dbReference>
<dbReference type="GO" id="GO:0016705">
    <property type="term" value="F:oxidoreductase activity, acting on paired donors, with incorporation or reduction of molecular oxygen"/>
    <property type="evidence" value="ECO:0007669"/>
    <property type="project" value="InterPro"/>
</dbReference>
<feature type="transmembrane region" description="Helical" evidence="2">
    <location>
        <begin position="157"/>
        <end position="179"/>
    </location>
</feature>
<protein>
    <recommendedName>
        <fullName evidence="3">Rhodopsin domain-containing protein</fullName>
    </recommendedName>
</protein>
<dbReference type="InterPro" id="IPR050121">
    <property type="entry name" value="Cytochrome_P450_monoxygenase"/>
</dbReference>
<keyword evidence="2" id="KW-1133">Transmembrane helix</keyword>
<comment type="caution">
    <text evidence="4">The sequence shown here is derived from an EMBL/GenBank/DDBJ whole genome shotgun (WGS) entry which is preliminary data.</text>
</comment>
<feature type="transmembrane region" description="Helical" evidence="2">
    <location>
        <begin position="123"/>
        <end position="145"/>
    </location>
</feature>
<keyword evidence="2" id="KW-0812">Transmembrane</keyword>
<evidence type="ECO:0000256" key="2">
    <source>
        <dbReference type="SAM" id="Phobius"/>
    </source>
</evidence>
<dbReference type="Pfam" id="PF20684">
    <property type="entry name" value="Fung_rhodopsin"/>
    <property type="match status" value="1"/>
</dbReference>
<evidence type="ECO:0000313" key="4">
    <source>
        <dbReference type="EMBL" id="RAO73484.1"/>
    </source>
</evidence>
<dbReference type="Pfam" id="PF00067">
    <property type="entry name" value="p450"/>
    <property type="match status" value="1"/>
</dbReference>
<dbReference type="GeneID" id="63798710"/>
<evidence type="ECO:0000256" key="1">
    <source>
        <dbReference type="PIRSR" id="PIRSR602401-1"/>
    </source>
</evidence>
<gene>
    <name evidence="4" type="ORF">BHQ10_009496</name>
</gene>
<dbReference type="GO" id="GO:0005506">
    <property type="term" value="F:iron ion binding"/>
    <property type="evidence" value="ECO:0007669"/>
    <property type="project" value="InterPro"/>
</dbReference>
<feature type="domain" description="Rhodopsin" evidence="3">
    <location>
        <begin position="63"/>
        <end position="300"/>
    </location>
</feature>
<dbReference type="OrthoDB" id="4682787at2759"/>
<feature type="binding site" description="axial binding residue" evidence="1">
    <location>
        <position position="789"/>
    </location>
    <ligand>
        <name>heme</name>
        <dbReference type="ChEBI" id="CHEBI:30413"/>
    </ligand>
    <ligandPart>
        <name>Fe</name>
        <dbReference type="ChEBI" id="CHEBI:18248"/>
    </ligandPart>
</feature>
<dbReference type="SUPFAM" id="SSF48264">
    <property type="entry name" value="Cytochrome P450"/>
    <property type="match status" value="1"/>
</dbReference>
<proteinExistence type="predicted"/>
<keyword evidence="1" id="KW-0408">Iron</keyword>
<feature type="transmembrane region" description="Helical" evidence="2">
    <location>
        <begin position="241"/>
        <end position="260"/>
    </location>
</feature>
<dbReference type="GO" id="GO:0004497">
    <property type="term" value="F:monooxygenase activity"/>
    <property type="evidence" value="ECO:0007669"/>
    <property type="project" value="InterPro"/>
</dbReference>
<evidence type="ECO:0000259" key="3">
    <source>
        <dbReference type="Pfam" id="PF20684"/>
    </source>
</evidence>
<feature type="transmembrane region" description="Helical" evidence="2">
    <location>
        <begin position="210"/>
        <end position="229"/>
    </location>
</feature>
<feature type="transmembrane region" description="Helical" evidence="2">
    <location>
        <begin position="44"/>
        <end position="66"/>
    </location>
</feature>
<name>A0A364LCE1_TALAM</name>
<dbReference type="RefSeq" id="XP_040737998.1">
    <property type="nucleotide sequence ID" value="XM_040882417.1"/>
</dbReference>
<dbReference type="GO" id="GO:0020037">
    <property type="term" value="F:heme binding"/>
    <property type="evidence" value="ECO:0007669"/>
    <property type="project" value="InterPro"/>
</dbReference>
<dbReference type="PRINTS" id="PR00463">
    <property type="entry name" value="EP450I"/>
</dbReference>
<keyword evidence="1" id="KW-0479">Metal-binding</keyword>
<comment type="cofactor">
    <cofactor evidence="1">
        <name>heme</name>
        <dbReference type="ChEBI" id="CHEBI:30413"/>
    </cofactor>
</comment>
<keyword evidence="5" id="KW-1185">Reference proteome</keyword>
<organism evidence="4 5">
    <name type="scientific">Talaromyces amestolkiae</name>
    <dbReference type="NCBI Taxonomy" id="1196081"/>
    <lineage>
        <taxon>Eukaryota</taxon>
        <taxon>Fungi</taxon>
        <taxon>Dikarya</taxon>
        <taxon>Ascomycota</taxon>
        <taxon>Pezizomycotina</taxon>
        <taxon>Eurotiomycetes</taxon>
        <taxon>Eurotiomycetidae</taxon>
        <taxon>Eurotiales</taxon>
        <taxon>Trichocomaceae</taxon>
        <taxon>Talaromyces</taxon>
        <taxon>Talaromyces sect. Talaromyces</taxon>
    </lineage>
</organism>
<dbReference type="STRING" id="1196081.A0A364LCE1"/>
<dbReference type="AlphaFoldDB" id="A0A364LCE1"/>
<feature type="transmembrane region" description="Helical" evidence="2">
    <location>
        <begin position="78"/>
        <end position="103"/>
    </location>
</feature>
<dbReference type="PANTHER" id="PTHR24305:SF226">
    <property type="entry name" value="CYTOCHROME P450 MONOOXYGENASE"/>
    <property type="match status" value="1"/>
</dbReference>
<evidence type="ECO:0000313" key="5">
    <source>
        <dbReference type="Proteomes" id="UP000249363"/>
    </source>
</evidence>